<dbReference type="OMA" id="WIMAAVF"/>
<dbReference type="EMBL" id="ADBJ01000010">
    <property type="protein sequence ID" value="EFA84152.1"/>
    <property type="molecule type" value="Genomic_DNA"/>
</dbReference>
<evidence type="ECO:0000256" key="6">
    <source>
        <dbReference type="SAM" id="Phobius"/>
    </source>
</evidence>
<evidence type="ECO:0000256" key="2">
    <source>
        <dbReference type="ARBA" id="ARBA00005335"/>
    </source>
</evidence>
<feature type="transmembrane region" description="Helical" evidence="6">
    <location>
        <begin position="71"/>
        <end position="91"/>
    </location>
</feature>
<dbReference type="InterPro" id="IPR007919">
    <property type="entry name" value="UPF0220"/>
</dbReference>
<feature type="transmembrane region" description="Helical" evidence="6">
    <location>
        <begin position="112"/>
        <end position="136"/>
    </location>
</feature>
<dbReference type="GO" id="GO:0016020">
    <property type="term" value="C:membrane"/>
    <property type="evidence" value="ECO:0007669"/>
    <property type="project" value="UniProtKB-SubCell"/>
</dbReference>
<comment type="subcellular location">
    <subcellularLocation>
        <location evidence="1">Membrane</location>
        <topology evidence="1">Multi-pass membrane protein</topology>
    </subcellularLocation>
</comment>
<gene>
    <name evidence="7" type="primary">tmem50</name>
    <name evidence="7" type="ORF">PPL_03226</name>
</gene>
<dbReference type="InParanoid" id="D3B4A4"/>
<evidence type="ECO:0000256" key="3">
    <source>
        <dbReference type="ARBA" id="ARBA00022692"/>
    </source>
</evidence>
<sequence>MNRIQYNSAFQMKEVQWPVVLKDKNIKKMKKVLAFLAGAFFSIGWFIWIDGHVYENHRNRETDGFGPSIQWVYYLPGIFATVALVMTNIVNIESLSGSSFLSDEGTSTKIRIWLFLSFAISFGCVAAAIWIMAAVFMPPHNKNSDAEYPGIALTVQNVMIFISSLTLMYSKSRREENEF</sequence>
<keyword evidence="4 6" id="KW-1133">Transmembrane helix</keyword>
<dbReference type="GeneID" id="31358749"/>
<feature type="transmembrane region" description="Helical" evidence="6">
    <location>
        <begin position="32"/>
        <end position="51"/>
    </location>
</feature>
<dbReference type="AlphaFoldDB" id="D3B4A4"/>
<keyword evidence="5 6" id="KW-0472">Membrane</keyword>
<protein>
    <submittedName>
        <fullName evidence="7">Transmembrane protein</fullName>
    </submittedName>
</protein>
<keyword evidence="8" id="KW-1185">Reference proteome</keyword>
<reference evidence="7 8" key="1">
    <citation type="journal article" date="2011" name="Genome Res.">
        <title>Phylogeny-wide analysis of social amoeba genomes highlights ancient origins for complex intercellular communication.</title>
        <authorList>
            <person name="Heidel A.J."/>
            <person name="Lawal H.M."/>
            <person name="Felder M."/>
            <person name="Schilde C."/>
            <person name="Helps N.R."/>
            <person name="Tunggal B."/>
            <person name="Rivero F."/>
            <person name="John U."/>
            <person name="Schleicher M."/>
            <person name="Eichinger L."/>
            <person name="Platzer M."/>
            <person name="Noegel A.A."/>
            <person name="Schaap P."/>
            <person name="Gloeckner G."/>
        </authorList>
    </citation>
    <scope>NUCLEOTIDE SEQUENCE [LARGE SCALE GENOMIC DNA]</scope>
    <source>
        <strain evidence="8">ATCC 26659 / Pp 5 / PN500</strain>
    </source>
</reference>
<dbReference type="PANTHER" id="PTHR13180">
    <property type="entry name" value="SMALL MEMBRANE PROTEIN-RELATED"/>
    <property type="match status" value="1"/>
</dbReference>
<organism evidence="7 8">
    <name type="scientific">Heterostelium pallidum (strain ATCC 26659 / Pp 5 / PN500)</name>
    <name type="common">Cellular slime mold</name>
    <name type="synonym">Polysphondylium pallidum</name>
    <dbReference type="NCBI Taxonomy" id="670386"/>
    <lineage>
        <taxon>Eukaryota</taxon>
        <taxon>Amoebozoa</taxon>
        <taxon>Evosea</taxon>
        <taxon>Eumycetozoa</taxon>
        <taxon>Dictyostelia</taxon>
        <taxon>Acytosteliales</taxon>
        <taxon>Acytosteliaceae</taxon>
        <taxon>Heterostelium</taxon>
    </lineage>
</organism>
<dbReference type="Proteomes" id="UP000001396">
    <property type="component" value="Unassembled WGS sequence"/>
</dbReference>
<dbReference type="Pfam" id="PF05255">
    <property type="entry name" value="UPF0220"/>
    <property type="match status" value="1"/>
</dbReference>
<keyword evidence="3 6" id="KW-0812">Transmembrane</keyword>
<evidence type="ECO:0000256" key="5">
    <source>
        <dbReference type="ARBA" id="ARBA00023136"/>
    </source>
</evidence>
<dbReference type="RefSeq" id="XP_020436269.1">
    <property type="nucleotide sequence ID" value="XM_020574197.1"/>
</dbReference>
<evidence type="ECO:0000313" key="8">
    <source>
        <dbReference type="Proteomes" id="UP000001396"/>
    </source>
</evidence>
<dbReference type="STRING" id="670386.D3B4A4"/>
<evidence type="ECO:0000256" key="4">
    <source>
        <dbReference type="ARBA" id="ARBA00022989"/>
    </source>
</evidence>
<name>D3B4A4_HETP5</name>
<accession>D3B4A4</accession>
<feature type="transmembrane region" description="Helical" evidence="6">
    <location>
        <begin position="148"/>
        <end position="169"/>
    </location>
</feature>
<comment type="caution">
    <text evidence="7">The sequence shown here is derived from an EMBL/GenBank/DDBJ whole genome shotgun (WGS) entry which is preliminary data.</text>
</comment>
<evidence type="ECO:0000313" key="7">
    <source>
        <dbReference type="EMBL" id="EFA84152.1"/>
    </source>
</evidence>
<comment type="similarity">
    <text evidence="2">Belongs to the UPF0220 family.</text>
</comment>
<dbReference type="FunCoup" id="D3B4A4">
    <property type="interactions" value="439"/>
</dbReference>
<proteinExistence type="inferred from homology"/>
<evidence type="ECO:0000256" key="1">
    <source>
        <dbReference type="ARBA" id="ARBA00004141"/>
    </source>
</evidence>